<feature type="compositionally biased region" description="Basic and acidic residues" evidence="4">
    <location>
        <begin position="56"/>
        <end position="67"/>
    </location>
</feature>
<organism evidence="5 6">
    <name type="scientific">Bathycoccus prasinos</name>
    <dbReference type="NCBI Taxonomy" id="41875"/>
    <lineage>
        <taxon>Eukaryota</taxon>
        <taxon>Viridiplantae</taxon>
        <taxon>Chlorophyta</taxon>
        <taxon>Mamiellophyceae</taxon>
        <taxon>Mamiellales</taxon>
        <taxon>Bathycoccaceae</taxon>
        <taxon>Bathycoccus</taxon>
    </lineage>
</organism>
<dbReference type="Pfam" id="PF04615">
    <property type="entry name" value="Utp14"/>
    <property type="match status" value="1"/>
</dbReference>
<dbReference type="PANTHER" id="PTHR14150:SF12">
    <property type="entry name" value="U3 SMALL NUCLEOLAR RNA-ASSOCIATED PROTEIN 14 HOMOLOG A"/>
    <property type="match status" value="1"/>
</dbReference>
<feature type="compositionally biased region" description="Acidic residues" evidence="4">
    <location>
        <begin position="187"/>
        <end position="212"/>
    </location>
</feature>
<feature type="compositionally biased region" description="Acidic residues" evidence="4">
    <location>
        <begin position="281"/>
        <end position="296"/>
    </location>
</feature>
<dbReference type="Proteomes" id="UP000198341">
    <property type="component" value="Chromosome 6"/>
</dbReference>
<feature type="compositionally biased region" description="Acidic residues" evidence="4">
    <location>
        <begin position="119"/>
        <end position="131"/>
    </location>
</feature>
<dbReference type="AlphaFoldDB" id="K8EH81"/>
<feature type="region of interest" description="Disordered" evidence="4">
    <location>
        <begin position="457"/>
        <end position="513"/>
    </location>
</feature>
<keyword evidence="2" id="KW-0597">Phosphoprotein</keyword>
<feature type="compositionally biased region" description="Acidic residues" evidence="4">
    <location>
        <begin position="482"/>
        <end position="502"/>
    </location>
</feature>
<evidence type="ECO:0000256" key="4">
    <source>
        <dbReference type="SAM" id="MobiDB-lite"/>
    </source>
</evidence>
<evidence type="ECO:0000313" key="5">
    <source>
        <dbReference type="EMBL" id="CCO17354.1"/>
    </source>
</evidence>
<dbReference type="STRING" id="41875.K8EH81"/>
<dbReference type="GO" id="GO:0032040">
    <property type="term" value="C:small-subunit processome"/>
    <property type="evidence" value="ECO:0007669"/>
    <property type="project" value="InterPro"/>
</dbReference>
<evidence type="ECO:0000256" key="3">
    <source>
        <dbReference type="ARBA" id="ARBA00023242"/>
    </source>
</evidence>
<dbReference type="eggNOG" id="KOG2172">
    <property type="taxonomic scope" value="Eukaryota"/>
</dbReference>
<feature type="compositionally biased region" description="Low complexity" evidence="4">
    <location>
        <begin position="140"/>
        <end position="152"/>
    </location>
</feature>
<dbReference type="PANTHER" id="PTHR14150">
    <property type="entry name" value="U3 SMALL NUCLEOLAR RNA-ASSOCIATED PROTEIN 14"/>
    <property type="match status" value="1"/>
</dbReference>
<reference evidence="5 6" key="1">
    <citation type="submission" date="2011-10" db="EMBL/GenBank/DDBJ databases">
        <authorList>
            <person name="Genoscope - CEA"/>
        </authorList>
    </citation>
    <scope>NUCLEOTIDE SEQUENCE [LARGE SCALE GENOMIC DNA]</scope>
    <source>
        <strain evidence="5 6">RCC 1105</strain>
    </source>
</reference>
<feature type="region of interest" description="Disordered" evidence="4">
    <location>
        <begin position="542"/>
        <end position="622"/>
    </location>
</feature>
<feature type="compositionally biased region" description="Basic and acidic residues" evidence="4">
    <location>
        <begin position="504"/>
        <end position="513"/>
    </location>
</feature>
<feature type="compositionally biased region" description="Low complexity" evidence="4">
    <location>
        <begin position="13"/>
        <end position="23"/>
    </location>
</feature>
<feature type="region of interest" description="Disordered" evidence="4">
    <location>
        <begin position="803"/>
        <end position="826"/>
    </location>
</feature>
<dbReference type="KEGG" id="bpg:Bathy06g03800"/>
<evidence type="ECO:0000256" key="1">
    <source>
        <dbReference type="ARBA" id="ARBA00004604"/>
    </source>
</evidence>
<evidence type="ECO:0008006" key="7">
    <source>
        <dbReference type="Google" id="ProtNLM"/>
    </source>
</evidence>
<feature type="region of interest" description="Disordered" evidence="4">
    <location>
        <begin position="636"/>
        <end position="733"/>
    </location>
</feature>
<keyword evidence="3" id="KW-0539">Nucleus</keyword>
<keyword evidence="6" id="KW-1185">Reference proteome</keyword>
<dbReference type="EMBL" id="FO082273">
    <property type="protein sequence ID" value="CCO17354.1"/>
    <property type="molecule type" value="Genomic_DNA"/>
</dbReference>
<feature type="compositionally biased region" description="Basic residues" evidence="4">
    <location>
        <begin position="463"/>
        <end position="473"/>
    </location>
</feature>
<feature type="region of interest" description="Disordered" evidence="4">
    <location>
        <begin position="272"/>
        <end position="334"/>
    </location>
</feature>
<comment type="subcellular location">
    <subcellularLocation>
        <location evidence="1">Nucleus</location>
        <location evidence="1">Nucleolus</location>
    </subcellularLocation>
</comment>
<name>K8EH81_9CHLO</name>
<feature type="compositionally biased region" description="Acidic residues" evidence="4">
    <location>
        <begin position="68"/>
        <end position="80"/>
    </location>
</feature>
<evidence type="ECO:0000256" key="2">
    <source>
        <dbReference type="ARBA" id="ARBA00022553"/>
    </source>
</evidence>
<feature type="region of interest" description="Disordered" evidence="4">
    <location>
        <begin position="1"/>
        <end position="257"/>
    </location>
</feature>
<feature type="compositionally biased region" description="Basic and acidic residues" evidence="4">
    <location>
        <begin position="636"/>
        <end position="654"/>
    </location>
</feature>
<feature type="compositionally biased region" description="Basic and acidic residues" evidence="4">
    <location>
        <begin position="213"/>
        <end position="235"/>
    </location>
</feature>
<feature type="compositionally biased region" description="Acidic residues" evidence="4">
    <location>
        <begin position="87"/>
        <end position="102"/>
    </location>
</feature>
<feature type="compositionally biased region" description="Basic and acidic residues" evidence="4">
    <location>
        <begin position="1"/>
        <end position="12"/>
    </location>
</feature>
<gene>
    <name evidence="5" type="ORF">Bathy06g03800</name>
</gene>
<feature type="region of interest" description="Disordered" evidence="4">
    <location>
        <begin position="970"/>
        <end position="999"/>
    </location>
</feature>
<dbReference type="GeneID" id="19015361"/>
<dbReference type="OrthoDB" id="277439at2759"/>
<feature type="compositionally biased region" description="Acidic residues" evidence="4">
    <location>
        <begin position="584"/>
        <end position="593"/>
    </location>
</feature>
<feature type="compositionally biased region" description="Acidic residues" evidence="4">
    <location>
        <begin position="804"/>
        <end position="816"/>
    </location>
</feature>
<dbReference type="RefSeq" id="XP_007512754.1">
    <property type="nucleotide sequence ID" value="XM_007512692.1"/>
</dbReference>
<protein>
    <recommendedName>
        <fullName evidence="7">U3 small nucleolar RNA-associated protein 14</fullName>
    </recommendedName>
</protein>
<proteinExistence type="predicted"/>
<dbReference type="InterPro" id="IPR006709">
    <property type="entry name" value="SSU_processome_Utp14"/>
</dbReference>
<feature type="compositionally biased region" description="Acidic residues" evidence="4">
    <location>
        <begin position="655"/>
        <end position="675"/>
    </location>
</feature>
<feature type="compositionally biased region" description="Basic and acidic residues" evidence="4">
    <location>
        <begin position="702"/>
        <end position="717"/>
    </location>
</feature>
<dbReference type="GO" id="GO:0006364">
    <property type="term" value="P:rRNA processing"/>
    <property type="evidence" value="ECO:0007669"/>
    <property type="project" value="InterPro"/>
</dbReference>
<evidence type="ECO:0000313" key="6">
    <source>
        <dbReference type="Proteomes" id="UP000198341"/>
    </source>
</evidence>
<accession>K8EH81</accession>
<sequence length="999" mass="113069">MPSARRNRDNTKNKNNNNNNNSKKLTKKTSGGGRDNGSKKTTETNSGNTIGGGINIEKRNEKMKENDSENEDEDSDDAYDDLPKDFTDEEIDEDEAFAEEDKEMYRGMRFYDEKRKEEKEEEEEDEDDDGYGELIARAMQTNKTTTSKNSQSEDGDNAAAPVKRSEIVPPSVTAVAKKRKVRGVNDALDEEERVDLDSEDDEETRALDDDEKDDKRKKMLDDILGENRRERRLEQPKPGSVTEYEKEGEYNAPVDLNGETLTLEDAIAALTRAKRSTGEIANDEDEGDDGDDDDDDTKPRKEEHLSGASLRALRRISGKEATQQPARKSVTEKMTRAAAYDMNKEDLGKWQPIVQENRKKETLTFDPSSKKMINRKDTLGALRDDFEPRTEMEKEIAAILKDEAEAADEEQIAKTEELALSKMDPEEAKARRARLAKMKALMFYHEQKAARLKKIKSKDYHRREKRANKLKAKKNGELMGDGGDDDDLGLTMDDDDLDENGLDSEGRTAEERREYFRVRERVLLKHRNTSRWAKRAIKKGIAHLPGTREAMAEQHRLAQQLKQKVYAPGDETSDDDGTNNSSESESDSEDEDPEQRRKRAKQKALDALYQANGGDEDMPEGLSKGVFALPFMKRAQEKKKMETAEAAKAILEEMQREDDGDGSGDGSDDDDDLNIVDEKDAQEWQAIAEKAGAATMKKKSRTEKQSEQQQKEVEKKKAAAPVPAKTVPISKSARALRERAALRNRPPARFEKFEPVLMEDDEDEKKRKAAAMKKAELYAEPRHIAEKAEKEKQKKKAIANGTYVEEEGGDINDDANDFPTTAATELDDQKSLVSRAFAGDDVEEAFKKEKLKDIEEELPDVERPTLLPGWGAWEGERKSTPKWIIDQNKKADAIREKALKSRKDAKLKRVIISERYDKKAAAYNVEQLPRGYDSKAVYEGSMRTPLGADVNTDKQFRKLTKPKILKPSGAVIAPIKFPRNARPPTNDDESSKKKRRTKL</sequence>
<feature type="compositionally biased region" description="Basic and acidic residues" evidence="4">
    <location>
        <begin position="103"/>
        <end position="118"/>
    </location>
</feature>